<organism evidence="1 2">
    <name type="scientific">Rahnella perminowiae</name>
    <dbReference type="NCBI Taxonomy" id="2816244"/>
    <lineage>
        <taxon>Bacteria</taxon>
        <taxon>Pseudomonadati</taxon>
        <taxon>Pseudomonadota</taxon>
        <taxon>Gammaproteobacteria</taxon>
        <taxon>Enterobacterales</taxon>
        <taxon>Yersiniaceae</taxon>
        <taxon>Rahnella</taxon>
    </lineage>
</organism>
<comment type="caution">
    <text evidence="1">The sequence shown here is derived from an EMBL/GenBank/DDBJ whole genome shotgun (WGS) entry which is preliminary data.</text>
</comment>
<reference evidence="1 2" key="1">
    <citation type="submission" date="2021-03" db="EMBL/GenBank/DDBJ databases">
        <title>Five novel Rahnella species.</title>
        <authorList>
            <person name="Brady C."/>
            <person name="Asselin J."/>
            <person name="Beer S."/>
            <person name="Bruberg M.B."/>
            <person name="Crampton B."/>
            <person name="Venter S."/>
            <person name="Arnold D."/>
            <person name="Denman S."/>
        </authorList>
    </citation>
    <scope>NUCLEOTIDE SEQUENCE [LARGE SCALE GENOMIC DNA]</scope>
    <source>
        <strain evidence="1 2">L72c</strain>
    </source>
</reference>
<evidence type="ECO:0000313" key="2">
    <source>
        <dbReference type="Proteomes" id="UP000699865"/>
    </source>
</evidence>
<name>A0ABS6L2A8_9GAMM</name>
<keyword evidence="2" id="KW-1185">Reference proteome</keyword>
<sequence length="84" mass="9836">MFSTRIIEFGNKFRDRLNIELLDGALDYINFNEENLAFEILCDHIAEYDVVLSQEEFQEAMILAKDMGFNVSDGPYKHMQQLVK</sequence>
<dbReference type="Proteomes" id="UP000699865">
    <property type="component" value="Unassembled WGS sequence"/>
</dbReference>
<dbReference type="RefSeq" id="WP_217138565.1">
    <property type="nucleotide sequence ID" value="NZ_JAFMOU010000069.1"/>
</dbReference>
<evidence type="ECO:0000313" key="1">
    <source>
        <dbReference type="EMBL" id="MBU9835962.1"/>
    </source>
</evidence>
<dbReference type="InterPro" id="IPR047880">
    <property type="entry name" value="MafI-like"/>
</dbReference>
<gene>
    <name evidence="1" type="ORF">J1786_14225</name>
</gene>
<dbReference type="NCBIfam" id="NF033691">
    <property type="entry name" value="immunity_MafI"/>
    <property type="match status" value="1"/>
</dbReference>
<accession>A0ABS6L2A8</accession>
<proteinExistence type="predicted"/>
<dbReference type="EMBL" id="JAFMOU010000069">
    <property type="protein sequence ID" value="MBU9835962.1"/>
    <property type="molecule type" value="Genomic_DNA"/>
</dbReference>
<protein>
    <submittedName>
        <fullName evidence="1">MafI family immunity protein</fullName>
    </submittedName>
</protein>